<dbReference type="Proteomes" id="UP001221189">
    <property type="component" value="Unassembled WGS sequence"/>
</dbReference>
<dbReference type="InterPro" id="IPR029479">
    <property type="entry name" value="Nitroreductase"/>
</dbReference>
<evidence type="ECO:0000256" key="2">
    <source>
        <dbReference type="ARBA" id="ARBA00007118"/>
    </source>
</evidence>
<accession>A0ABT5KA61</accession>
<organism evidence="10 11">
    <name type="scientific">Roseateles albus</name>
    <dbReference type="NCBI Taxonomy" id="2987525"/>
    <lineage>
        <taxon>Bacteria</taxon>
        <taxon>Pseudomonadati</taxon>
        <taxon>Pseudomonadota</taxon>
        <taxon>Betaproteobacteria</taxon>
        <taxon>Burkholderiales</taxon>
        <taxon>Sphaerotilaceae</taxon>
        <taxon>Roseateles</taxon>
    </lineage>
</organism>
<evidence type="ECO:0000256" key="6">
    <source>
        <dbReference type="ARBA" id="ARBA00023002"/>
    </source>
</evidence>
<feature type="domain" description="Nitroreductase" evidence="9">
    <location>
        <begin position="13"/>
        <end position="167"/>
    </location>
</feature>
<evidence type="ECO:0000259" key="9">
    <source>
        <dbReference type="Pfam" id="PF00881"/>
    </source>
</evidence>
<dbReference type="Pfam" id="PF00881">
    <property type="entry name" value="Nitroreductase"/>
    <property type="match status" value="1"/>
</dbReference>
<evidence type="ECO:0000313" key="11">
    <source>
        <dbReference type="Proteomes" id="UP001221189"/>
    </source>
</evidence>
<dbReference type="Gene3D" id="3.40.109.10">
    <property type="entry name" value="NADH Oxidase"/>
    <property type="match status" value="1"/>
</dbReference>
<sequence>MSDEDKALQALLSRYSVGPKHLSEPGPSSADLSLMVEAALRAPDHAELLPFCFKVVRGAARAQMAELFAAAGRAAGKDAAGAALDAERALRAPVTVAVLARIDLGHPLVPAHEQWACVGGALSNFLNAAHLLGYGGKMLSGAKVRDAAIMAAFCGPGETLLGWIALGTPLRRATGPSRKGGVALALSEWPQPAKPT</sequence>
<dbReference type="RefSeq" id="WP_273599194.1">
    <property type="nucleotide sequence ID" value="NZ_JAQQXT010000002.1"/>
</dbReference>
<reference evidence="10 11" key="1">
    <citation type="submission" date="2022-10" db="EMBL/GenBank/DDBJ databases">
        <title>Paucibacter sp. hw1 Genome sequencing.</title>
        <authorList>
            <person name="Park S."/>
        </authorList>
    </citation>
    <scope>NUCLEOTIDE SEQUENCE [LARGE SCALE GENOMIC DNA]</scope>
    <source>
        <strain evidence="11">hw1</strain>
    </source>
</reference>
<evidence type="ECO:0000256" key="5">
    <source>
        <dbReference type="ARBA" id="ARBA00022857"/>
    </source>
</evidence>
<protein>
    <recommendedName>
        <fullName evidence="8">Putative NAD(P)H nitroreductase</fullName>
        <ecNumber evidence="8">1.-.-.-</ecNumber>
    </recommendedName>
</protein>
<dbReference type="SUPFAM" id="SSF55469">
    <property type="entry name" value="FMN-dependent nitroreductase-like"/>
    <property type="match status" value="1"/>
</dbReference>
<dbReference type="EMBL" id="JAQQXT010000002">
    <property type="protein sequence ID" value="MDC8770812.1"/>
    <property type="molecule type" value="Genomic_DNA"/>
</dbReference>
<keyword evidence="11" id="KW-1185">Reference proteome</keyword>
<dbReference type="PANTHER" id="PTHR43821">
    <property type="entry name" value="NAD(P)H NITROREDUCTASE YDJA-RELATED"/>
    <property type="match status" value="1"/>
</dbReference>
<comment type="caution">
    <text evidence="10">The sequence shown here is derived from an EMBL/GenBank/DDBJ whole genome shotgun (WGS) entry which is preliminary data.</text>
</comment>
<dbReference type="InterPro" id="IPR000415">
    <property type="entry name" value="Nitroreductase-like"/>
</dbReference>
<keyword evidence="4 8" id="KW-0288">FMN</keyword>
<dbReference type="InterPro" id="IPR026021">
    <property type="entry name" value="YdjA-like"/>
</dbReference>
<proteinExistence type="inferred from homology"/>
<keyword evidence="6 8" id="KW-0560">Oxidoreductase</keyword>
<evidence type="ECO:0000313" key="10">
    <source>
        <dbReference type="EMBL" id="MDC8770812.1"/>
    </source>
</evidence>
<evidence type="ECO:0000256" key="8">
    <source>
        <dbReference type="PIRNR" id="PIRNR000232"/>
    </source>
</evidence>
<gene>
    <name evidence="10" type="ORF">PRZ03_04450</name>
</gene>
<keyword evidence="3 8" id="KW-0285">Flavoprotein</keyword>
<dbReference type="PIRSF" id="PIRSF000232">
    <property type="entry name" value="YdjA"/>
    <property type="match status" value="1"/>
</dbReference>
<comment type="cofactor">
    <cofactor evidence="1 8">
        <name>FMN</name>
        <dbReference type="ChEBI" id="CHEBI:58210"/>
    </cofactor>
</comment>
<keyword evidence="5 8" id="KW-0521">NADP</keyword>
<dbReference type="EC" id="1.-.-.-" evidence="8"/>
<dbReference type="InterPro" id="IPR052530">
    <property type="entry name" value="NAD(P)H_nitroreductase"/>
</dbReference>
<evidence type="ECO:0000256" key="3">
    <source>
        <dbReference type="ARBA" id="ARBA00022630"/>
    </source>
</evidence>
<dbReference type="PANTHER" id="PTHR43821:SF1">
    <property type="entry name" value="NAD(P)H NITROREDUCTASE YDJA-RELATED"/>
    <property type="match status" value="1"/>
</dbReference>
<comment type="similarity">
    <text evidence="2 8">Belongs to the nitroreductase family.</text>
</comment>
<evidence type="ECO:0000256" key="1">
    <source>
        <dbReference type="ARBA" id="ARBA00001917"/>
    </source>
</evidence>
<evidence type="ECO:0000256" key="7">
    <source>
        <dbReference type="ARBA" id="ARBA00023027"/>
    </source>
</evidence>
<name>A0ABT5KA61_9BURK</name>
<evidence type="ECO:0000256" key="4">
    <source>
        <dbReference type="ARBA" id="ARBA00022643"/>
    </source>
</evidence>
<keyword evidence="7 8" id="KW-0520">NAD</keyword>